<keyword evidence="3" id="KW-1185">Reference proteome</keyword>
<dbReference type="AlphaFoldDB" id="A0A8J6B445"/>
<evidence type="ECO:0000313" key="2">
    <source>
        <dbReference type="EMBL" id="KAG9392522.1"/>
    </source>
</evidence>
<name>A0A8J6B445_9EUKA</name>
<sequence length="140" mass="15824">MKTKQIKFRREARKAWLIAWVRTNPFKKDISPPPVELMWNPKRVSLVSALYHLGWAWNGSWLSPSTLAATRENTPNEQVSSPSPHSSAELFSAQQTPAMPDEPCPSPGMASLEQHRPLPQWDLHVQGLDSLFSKLEAHGF</sequence>
<protein>
    <submittedName>
        <fullName evidence="2">Uncharacterized protein</fullName>
    </submittedName>
</protein>
<accession>A0A8J6B445</accession>
<dbReference type="Proteomes" id="UP000717585">
    <property type="component" value="Unassembled WGS sequence"/>
</dbReference>
<evidence type="ECO:0000313" key="3">
    <source>
        <dbReference type="Proteomes" id="UP000717585"/>
    </source>
</evidence>
<proteinExistence type="predicted"/>
<gene>
    <name evidence="2" type="ORF">J8273_5527</name>
</gene>
<feature type="compositionally biased region" description="Polar residues" evidence="1">
    <location>
        <begin position="68"/>
        <end position="86"/>
    </location>
</feature>
<comment type="caution">
    <text evidence="2">The sequence shown here is derived from an EMBL/GenBank/DDBJ whole genome shotgun (WGS) entry which is preliminary data.</text>
</comment>
<organism evidence="2 3">
    <name type="scientific">Carpediemonas membranifera</name>
    <dbReference type="NCBI Taxonomy" id="201153"/>
    <lineage>
        <taxon>Eukaryota</taxon>
        <taxon>Metamonada</taxon>
        <taxon>Carpediemonas-like organisms</taxon>
        <taxon>Carpediemonas</taxon>
    </lineage>
</organism>
<reference evidence="2" key="1">
    <citation type="submission" date="2021-05" db="EMBL/GenBank/DDBJ databases">
        <title>A free-living protist that lacks canonical eukaryotic 1 DNA replication and segregation systems.</title>
        <authorList>
            <person name="Salas-Leiva D.E."/>
            <person name="Tromer E.C."/>
            <person name="Curtis B.A."/>
            <person name="Jerlstrom-Hultqvist J."/>
            <person name="Kolisko M."/>
            <person name="Yi Z."/>
            <person name="Salas-Leiva J.S."/>
            <person name="Gallot-Lavallee L."/>
            <person name="Kops G.J.P.L."/>
            <person name="Archibald J.M."/>
            <person name="Simpson A.G.B."/>
            <person name="Roger A.J."/>
        </authorList>
    </citation>
    <scope>NUCLEOTIDE SEQUENCE</scope>
    <source>
        <strain evidence="2">BICM</strain>
    </source>
</reference>
<feature type="region of interest" description="Disordered" evidence="1">
    <location>
        <begin position="68"/>
        <end position="113"/>
    </location>
</feature>
<dbReference type="EMBL" id="JAHDYR010000038">
    <property type="protein sequence ID" value="KAG9392522.1"/>
    <property type="molecule type" value="Genomic_DNA"/>
</dbReference>
<evidence type="ECO:0000256" key="1">
    <source>
        <dbReference type="SAM" id="MobiDB-lite"/>
    </source>
</evidence>